<evidence type="ECO:0000256" key="3">
    <source>
        <dbReference type="ARBA" id="ARBA00023002"/>
    </source>
</evidence>
<protein>
    <recommendedName>
        <fullName evidence="5">Ketoreductase domain-containing protein</fullName>
    </recommendedName>
</protein>
<comment type="caution">
    <text evidence="6">The sequence shown here is derived from an EMBL/GenBank/DDBJ whole genome shotgun (WGS) entry which is preliminary data.</text>
</comment>
<dbReference type="InParanoid" id="A0A151GLX5"/>
<dbReference type="EMBL" id="LAYC01000002">
    <property type="protein sequence ID" value="KYK58114.1"/>
    <property type="molecule type" value="Genomic_DNA"/>
</dbReference>
<evidence type="ECO:0000313" key="6">
    <source>
        <dbReference type="EMBL" id="KYK58114.1"/>
    </source>
</evidence>
<dbReference type="OrthoDB" id="47007at2759"/>
<evidence type="ECO:0000256" key="2">
    <source>
        <dbReference type="ARBA" id="ARBA00022857"/>
    </source>
</evidence>
<dbReference type="SUPFAM" id="SSF51735">
    <property type="entry name" value="NAD(P)-binding Rossmann-fold domains"/>
    <property type="match status" value="1"/>
</dbReference>
<dbReference type="GO" id="GO:0016616">
    <property type="term" value="F:oxidoreductase activity, acting on the CH-OH group of donors, NAD or NADP as acceptor"/>
    <property type="evidence" value="ECO:0007669"/>
    <property type="project" value="TreeGrafter"/>
</dbReference>
<dbReference type="InterPro" id="IPR020904">
    <property type="entry name" value="Sc_DH/Rdtase_CS"/>
</dbReference>
<dbReference type="Pfam" id="PF00106">
    <property type="entry name" value="adh_short"/>
    <property type="match status" value="1"/>
</dbReference>
<dbReference type="STRING" id="98403.A0A151GLX5"/>
<dbReference type="PANTHER" id="PTHR42760:SF127">
    <property type="entry name" value="3-KETOACYL-ACYL CARRIER PROTEIN REDUCTASE-RELATED"/>
    <property type="match status" value="1"/>
</dbReference>
<dbReference type="Proteomes" id="UP000076580">
    <property type="component" value="Chromosome 02"/>
</dbReference>
<evidence type="ECO:0000313" key="7">
    <source>
        <dbReference type="Proteomes" id="UP000076580"/>
    </source>
</evidence>
<name>A0A151GLX5_DRECN</name>
<reference evidence="6 7" key="1">
    <citation type="journal article" date="2016" name="Sci. Rep.">
        <title>Insights into Adaptations to a Near-Obligate Nematode Endoparasitic Lifestyle from the Finished Genome of Drechmeria coniospora.</title>
        <authorList>
            <person name="Zhang L."/>
            <person name="Zhou Z."/>
            <person name="Guo Q."/>
            <person name="Fokkens L."/>
            <person name="Miskei M."/>
            <person name="Pocsi I."/>
            <person name="Zhang W."/>
            <person name="Chen M."/>
            <person name="Wang L."/>
            <person name="Sun Y."/>
            <person name="Donzelli B.G."/>
            <person name="Gibson D.M."/>
            <person name="Nelson D.R."/>
            <person name="Luo J.G."/>
            <person name="Rep M."/>
            <person name="Liu H."/>
            <person name="Yang S."/>
            <person name="Wang J."/>
            <person name="Krasnoff S.B."/>
            <person name="Xu Y."/>
            <person name="Molnar I."/>
            <person name="Lin M."/>
        </authorList>
    </citation>
    <scope>NUCLEOTIDE SEQUENCE [LARGE SCALE GENOMIC DNA]</scope>
    <source>
        <strain evidence="6 7">ARSEF 6962</strain>
    </source>
</reference>
<organism evidence="6 7">
    <name type="scientific">Drechmeria coniospora</name>
    <name type="common">Nematophagous fungus</name>
    <name type="synonym">Meria coniospora</name>
    <dbReference type="NCBI Taxonomy" id="98403"/>
    <lineage>
        <taxon>Eukaryota</taxon>
        <taxon>Fungi</taxon>
        <taxon>Dikarya</taxon>
        <taxon>Ascomycota</taxon>
        <taxon>Pezizomycotina</taxon>
        <taxon>Sordariomycetes</taxon>
        <taxon>Hypocreomycetidae</taxon>
        <taxon>Hypocreales</taxon>
        <taxon>Ophiocordycipitaceae</taxon>
        <taxon>Drechmeria</taxon>
    </lineage>
</organism>
<dbReference type="InterPro" id="IPR036291">
    <property type="entry name" value="NAD(P)-bd_dom_sf"/>
</dbReference>
<keyword evidence="2" id="KW-0521">NADP</keyword>
<dbReference type="GO" id="GO:0048038">
    <property type="term" value="F:quinone binding"/>
    <property type="evidence" value="ECO:0007669"/>
    <property type="project" value="TreeGrafter"/>
</dbReference>
<dbReference type="PANTHER" id="PTHR42760">
    <property type="entry name" value="SHORT-CHAIN DEHYDROGENASES/REDUCTASES FAMILY MEMBER"/>
    <property type="match status" value="1"/>
</dbReference>
<dbReference type="InterPro" id="IPR002347">
    <property type="entry name" value="SDR_fam"/>
</dbReference>
<dbReference type="InterPro" id="IPR057326">
    <property type="entry name" value="KR_dom"/>
</dbReference>
<dbReference type="GeneID" id="63717770"/>
<dbReference type="RefSeq" id="XP_040657466.1">
    <property type="nucleotide sequence ID" value="XM_040802433.1"/>
</dbReference>
<dbReference type="FunFam" id="3.40.50.720:FF:000084">
    <property type="entry name" value="Short-chain dehydrogenase reductase"/>
    <property type="match status" value="1"/>
</dbReference>
<dbReference type="AlphaFoldDB" id="A0A151GLX5"/>
<dbReference type="GO" id="GO:0006633">
    <property type="term" value="P:fatty acid biosynthetic process"/>
    <property type="evidence" value="ECO:0007669"/>
    <property type="project" value="TreeGrafter"/>
</dbReference>
<sequence>MSLVGKTVIVTGSGGGLGLIIARTLLTAGGNIVICDVNEARLATVRTDTKTFLPDRVLIEQVDVTDESSVQQMIVKSVARFGRLDMVVNNGAIMDRFDPAGDCPKELWDRVLAVNLTGPFLVTKHAMPHLLAEAGSCIVNIASNASFRGLAGGAAYTASKHGLVGLTRNTAGSYPVACVALILGGMEATNIKDAFGAGVNEEGMRRLLDTQPGNRTVSPVDVARTVVFLGEGMAKSMNGSCVTMNENWPEA</sequence>
<evidence type="ECO:0000259" key="5">
    <source>
        <dbReference type="SMART" id="SM00822"/>
    </source>
</evidence>
<gene>
    <name evidence="6" type="ORF">DCS_05127</name>
</gene>
<dbReference type="PROSITE" id="PS00061">
    <property type="entry name" value="ADH_SHORT"/>
    <property type="match status" value="1"/>
</dbReference>
<keyword evidence="7" id="KW-1185">Reference proteome</keyword>
<keyword evidence="3" id="KW-0560">Oxidoreductase</keyword>
<dbReference type="PRINTS" id="PR00080">
    <property type="entry name" value="SDRFAMILY"/>
</dbReference>
<evidence type="ECO:0000256" key="4">
    <source>
        <dbReference type="RuleBase" id="RU000363"/>
    </source>
</evidence>
<comment type="similarity">
    <text evidence="1 4">Belongs to the short-chain dehydrogenases/reductases (SDR) family.</text>
</comment>
<dbReference type="SMART" id="SM00822">
    <property type="entry name" value="PKS_KR"/>
    <property type="match status" value="1"/>
</dbReference>
<dbReference type="PRINTS" id="PR00081">
    <property type="entry name" value="GDHRDH"/>
</dbReference>
<dbReference type="CDD" id="cd05233">
    <property type="entry name" value="SDR_c"/>
    <property type="match status" value="1"/>
</dbReference>
<evidence type="ECO:0000256" key="1">
    <source>
        <dbReference type="ARBA" id="ARBA00006484"/>
    </source>
</evidence>
<proteinExistence type="inferred from homology"/>
<dbReference type="Gene3D" id="3.40.50.720">
    <property type="entry name" value="NAD(P)-binding Rossmann-like Domain"/>
    <property type="match status" value="1"/>
</dbReference>
<accession>A0A151GLX5</accession>
<feature type="domain" description="Ketoreductase" evidence="5">
    <location>
        <begin position="6"/>
        <end position="194"/>
    </location>
</feature>